<evidence type="ECO:0000313" key="3">
    <source>
        <dbReference type="Proteomes" id="UP000515159"/>
    </source>
</evidence>
<dbReference type="Pfam" id="PF15377">
    <property type="entry name" value="DUF4604"/>
    <property type="match status" value="1"/>
</dbReference>
<reference evidence="4 5" key="1">
    <citation type="submission" date="2025-04" db="UniProtKB">
        <authorList>
            <consortium name="RefSeq"/>
        </authorList>
    </citation>
    <scope>IDENTIFICATION</scope>
</reference>
<feature type="domain" description="DUF4604" evidence="2">
    <location>
        <begin position="5"/>
        <end position="154"/>
    </location>
</feature>
<feature type="compositionally biased region" description="Polar residues" evidence="1">
    <location>
        <begin position="131"/>
        <end position="148"/>
    </location>
</feature>
<accession>A0A6P8PR00</accession>
<dbReference type="InterPro" id="IPR040219">
    <property type="entry name" value="KIAA1143-like"/>
</dbReference>
<evidence type="ECO:0000313" key="4">
    <source>
        <dbReference type="RefSeq" id="XP_033786333.1"/>
    </source>
</evidence>
<evidence type="ECO:0000259" key="2">
    <source>
        <dbReference type="Pfam" id="PF15377"/>
    </source>
</evidence>
<dbReference type="RefSeq" id="XP_033786335.1">
    <property type="nucleotide sequence ID" value="XM_033930444.1"/>
</dbReference>
<evidence type="ECO:0000256" key="1">
    <source>
        <dbReference type="SAM" id="MobiDB-lite"/>
    </source>
</evidence>
<dbReference type="InterPro" id="IPR027911">
    <property type="entry name" value="DUF4604"/>
</dbReference>
<dbReference type="GeneID" id="117353912"/>
<proteinExistence type="predicted"/>
<evidence type="ECO:0000313" key="6">
    <source>
        <dbReference type="RefSeq" id="XP_033786335.1"/>
    </source>
</evidence>
<sequence length="156" mass="17380">MSKKNQVAFVRPPEPSFLTQFKKKIGFQDGPTVDTKRQELPLPADDSDGSDKEDEQPQVVVLRKGDLTADEAANIKQKIKEDTKSDAEPEPADGKIIFRKPVKRSSDEKYSGLTASSNKKKKQEEKRSHQDSAGSQSSQKQVRNSSLLSFGDDEED</sequence>
<keyword evidence="3" id="KW-1185">Reference proteome</keyword>
<dbReference type="RefSeq" id="XP_033786334.1">
    <property type="nucleotide sequence ID" value="XM_033930443.1"/>
</dbReference>
<feature type="compositionally biased region" description="Basic and acidic residues" evidence="1">
    <location>
        <begin position="78"/>
        <end position="87"/>
    </location>
</feature>
<dbReference type="AlphaFoldDB" id="A0A6P8PR00"/>
<evidence type="ECO:0000313" key="5">
    <source>
        <dbReference type="RefSeq" id="XP_033786334.1"/>
    </source>
</evidence>
<name>A0A6P8PR00_GEOSA</name>
<protein>
    <submittedName>
        <fullName evidence="4 5">Uncharacterized protein KIAA1143 homolog</fullName>
    </submittedName>
</protein>
<organism evidence="3 5">
    <name type="scientific">Geotrypetes seraphini</name>
    <name type="common">Gaboon caecilian</name>
    <name type="synonym">Caecilia seraphini</name>
    <dbReference type="NCBI Taxonomy" id="260995"/>
    <lineage>
        <taxon>Eukaryota</taxon>
        <taxon>Metazoa</taxon>
        <taxon>Chordata</taxon>
        <taxon>Craniata</taxon>
        <taxon>Vertebrata</taxon>
        <taxon>Euteleostomi</taxon>
        <taxon>Amphibia</taxon>
        <taxon>Gymnophiona</taxon>
        <taxon>Geotrypetes</taxon>
    </lineage>
</organism>
<dbReference type="KEGG" id="gsh:117353912"/>
<dbReference type="PANTHER" id="PTHR31195">
    <property type="entry name" value="GEO02494P1"/>
    <property type="match status" value="1"/>
</dbReference>
<dbReference type="CTD" id="57456"/>
<dbReference type="Proteomes" id="UP000515159">
    <property type="component" value="Chromosome 2"/>
</dbReference>
<gene>
    <name evidence="4 5 6" type="primary">KIAA1143</name>
</gene>
<dbReference type="RefSeq" id="XP_033786333.1">
    <property type="nucleotide sequence ID" value="XM_033930442.1"/>
</dbReference>
<dbReference type="OrthoDB" id="10043580at2759"/>
<dbReference type="PANTHER" id="PTHR31195:SF2">
    <property type="entry name" value="GEO02494P1"/>
    <property type="match status" value="1"/>
</dbReference>
<feature type="compositionally biased region" description="Acidic residues" evidence="1">
    <location>
        <begin position="45"/>
        <end position="56"/>
    </location>
</feature>
<feature type="region of interest" description="Disordered" evidence="1">
    <location>
        <begin position="20"/>
        <end position="156"/>
    </location>
</feature>